<dbReference type="InterPro" id="IPR013083">
    <property type="entry name" value="Znf_RING/FYVE/PHD"/>
</dbReference>
<dbReference type="PROSITE" id="PS50089">
    <property type="entry name" value="ZF_RING_2"/>
    <property type="match status" value="1"/>
</dbReference>
<feature type="domain" description="RING-type" evidence="2">
    <location>
        <begin position="24"/>
        <end position="72"/>
    </location>
</feature>
<keyword evidence="1" id="KW-0863">Zinc-finger</keyword>
<reference evidence="3" key="1">
    <citation type="journal article" date="2020" name="Stud. Mycol.">
        <title>101 Dothideomycetes genomes: a test case for predicting lifestyles and emergence of pathogens.</title>
        <authorList>
            <person name="Haridas S."/>
            <person name="Albert R."/>
            <person name="Binder M."/>
            <person name="Bloem J."/>
            <person name="Labutti K."/>
            <person name="Salamov A."/>
            <person name="Andreopoulos B."/>
            <person name="Baker S."/>
            <person name="Barry K."/>
            <person name="Bills G."/>
            <person name="Bluhm B."/>
            <person name="Cannon C."/>
            <person name="Castanera R."/>
            <person name="Culley D."/>
            <person name="Daum C."/>
            <person name="Ezra D."/>
            <person name="Gonzalez J."/>
            <person name="Henrissat B."/>
            <person name="Kuo A."/>
            <person name="Liang C."/>
            <person name="Lipzen A."/>
            <person name="Lutzoni F."/>
            <person name="Magnuson J."/>
            <person name="Mondo S."/>
            <person name="Nolan M."/>
            <person name="Ohm R."/>
            <person name="Pangilinan J."/>
            <person name="Park H.-J."/>
            <person name="Ramirez L."/>
            <person name="Alfaro M."/>
            <person name="Sun H."/>
            <person name="Tritt A."/>
            <person name="Yoshinaga Y."/>
            <person name="Zwiers L.-H."/>
            <person name="Turgeon B."/>
            <person name="Goodwin S."/>
            <person name="Spatafora J."/>
            <person name="Crous P."/>
            <person name="Grigoriev I."/>
        </authorList>
    </citation>
    <scope>NUCLEOTIDE SEQUENCE</scope>
    <source>
        <strain evidence="3">HMLAC05119</strain>
    </source>
</reference>
<keyword evidence="4" id="KW-1185">Reference proteome</keyword>
<evidence type="ECO:0000313" key="4">
    <source>
        <dbReference type="Proteomes" id="UP000800096"/>
    </source>
</evidence>
<dbReference type="GO" id="GO:0005634">
    <property type="term" value="C:nucleus"/>
    <property type="evidence" value="ECO:0007669"/>
    <property type="project" value="InterPro"/>
</dbReference>
<gene>
    <name evidence="3" type="ORF">BDU57DRAFT_537630</name>
</gene>
<organism evidence="3 4">
    <name type="scientific">Ampelomyces quisqualis</name>
    <name type="common">Powdery mildew agent</name>
    <dbReference type="NCBI Taxonomy" id="50730"/>
    <lineage>
        <taxon>Eukaryota</taxon>
        <taxon>Fungi</taxon>
        <taxon>Dikarya</taxon>
        <taxon>Ascomycota</taxon>
        <taxon>Pezizomycotina</taxon>
        <taxon>Dothideomycetes</taxon>
        <taxon>Pleosporomycetidae</taxon>
        <taxon>Pleosporales</taxon>
        <taxon>Pleosporineae</taxon>
        <taxon>Phaeosphaeriaceae</taxon>
        <taxon>Ampelomyces</taxon>
    </lineage>
</organism>
<dbReference type="InterPro" id="IPR037381">
    <property type="entry name" value="RFWD3"/>
</dbReference>
<dbReference type="Pfam" id="PF13639">
    <property type="entry name" value="zf-RING_2"/>
    <property type="match status" value="1"/>
</dbReference>
<dbReference type="PANTHER" id="PTHR16047">
    <property type="entry name" value="RFWD3 PROTEIN"/>
    <property type="match status" value="1"/>
</dbReference>
<dbReference type="GO" id="GO:0036297">
    <property type="term" value="P:interstrand cross-link repair"/>
    <property type="evidence" value="ECO:0007669"/>
    <property type="project" value="InterPro"/>
</dbReference>
<dbReference type="GO" id="GO:0008270">
    <property type="term" value="F:zinc ion binding"/>
    <property type="evidence" value="ECO:0007669"/>
    <property type="project" value="UniProtKB-KW"/>
</dbReference>
<evidence type="ECO:0000256" key="1">
    <source>
        <dbReference type="PROSITE-ProRule" id="PRU00175"/>
    </source>
</evidence>
<dbReference type="InterPro" id="IPR001841">
    <property type="entry name" value="Znf_RING"/>
</dbReference>
<keyword evidence="1" id="KW-0479">Metal-binding</keyword>
<dbReference type="PANTHER" id="PTHR16047:SF7">
    <property type="entry name" value="E3 UBIQUITIN-PROTEIN LIGASE RFWD3"/>
    <property type="match status" value="1"/>
</dbReference>
<dbReference type="Gene3D" id="3.30.40.10">
    <property type="entry name" value="Zinc/RING finger domain, C3HC4 (zinc finger)"/>
    <property type="match status" value="1"/>
</dbReference>
<dbReference type="Proteomes" id="UP000800096">
    <property type="component" value="Unassembled WGS sequence"/>
</dbReference>
<dbReference type="GO" id="GO:0016567">
    <property type="term" value="P:protein ubiquitination"/>
    <property type="evidence" value="ECO:0007669"/>
    <property type="project" value="InterPro"/>
</dbReference>
<dbReference type="SUPFAM" id="SSF57850">
    <property type="entry name" value="RING/U-box"/>
    <property type="match status" value="1"/>
</dbReference>
<dbReference type="AlphaFoldDB" id="A0A6A5QT40"/>
<dbReference type="SMART" id="SM00184">
    <property type="entry name" value="RING"/>
    <property type="match status" value="1"/>
</dbReference>
<dbReference type="GO" id="GO:0004842">
    <property type="term" value="F:ubiquitin-protein transferase activity"/>
    <property type="evidence" value="ECO:0007669"/>
    <property type="project" value="InterPro"/>
</dbReference>
<dbReference type="OrthoDB" id="3801154at2759"/>
<evidence type="ECO:0000313" key="3">
    <source>
        <dbReference type="EMBL" id="KAF1918018.1"/>
    </source>
</evidence>
<accession>A0A6A5QT40</accession>
<evidence type="ECO:0000259" key="2">
    <source>
        <dbReference type="PROSITE" id="PS50089"/>
    </source>
</evidence>
<name>A0A6A5QT40_AMPQU</name>
<proteinExistence type="predicted"/>
<dbReference type="EMBL" id="ML979134">
    <property type="protein sequence ID" value="KAF1918018.1"/>
    <property type="molecule type" value="Genomic_DNA"/>
</dbReference>
<protein>
    <recommendedName>
        <fullName evidence="2">RING-type domain-containing protein</fullName>
    </recommendedName>
</protein>
<sequence>MSALNSLPTKTDFMANHIEKLETCGICYEPFDATHVATRIQGLKCQHIFGWTCLNKWLNSNAEQSNTCPMCREVLFVKPPPKKRCICTITNVEHAWEYVFQLRDVCQILQNADRTWLDLTLAQKLITIMNVTAVYTATPYAADFPGGLKLTERHREVVRPIVEAMLLMPREDPSCIATRAEMRDRTPLSINAAWFSLLSRALGWDFSETHGP</sequence>
<keyword evidence="1" id="KW-0862">Zinc</keyword>